<organism evidence="3 4">
    <name type="scientific">Pristionchus entomophagus</name>
    <dbReference type="NCBI Taxonomy" id="358040"/>
    <lineage>
        <taxon>Eukaryota</taxon>
        <taxon>Metazoa</taxon>
        <taxon>Ecdysozoa</taxon>
        <taxon>Nematoda</taxon>
        <taxon>Chromadorea</taxon>
        <taxon>Rhabditida</taxon>
        <taxon>Rhabditina</taxon>
        <taxon>Diplogasteromorpha</taxon>
        <taxon>Diplogasteroidea</taxon>
        <taxon>Neodiplogasteridae</taxon>
        <taxon>Pristionchus</taxon>
    </lineage>
</organism>
<evidence type="ECO:0000313" key="3">
    <source>
        <dbReference type="EMBL" id="GMT01959.1"/>
    </source>
</evidence>
<sequence>QEKPKSKIAAPTVPLDATKISSVIRTKVGTIIGSILHGSNTVIKYEDLVEICVRARELFLSEHVLLKLNPPFYVFGDIHGQLDDLKFMLNKIGAPPRHRLMFLGDYVDRGQHSIPTIILLVSLKLRYPDQIYLLRGNHETRLVNRRYGFFDECLARYGVDQGLQAWTHLQHVFNCLPLAALVGKRIFCAHGGISDSLVTFKQFDRIVRPADVADVGLMVDLLWSDPSPKTEWYAPSHRGASSVFGARAISTFCQHLGVDLIVRAHQCVDDGYEMFGTHTLTIFSAPDYTNNNAAAVLRIDADLTCQVLTYRKAGEDTPKIPTVTAASATPSPTKK</sequence>
<feature type="non-terminal residue" evidence="3">
    <location>
        <position position="335"/>
    </location>
</feature>
<dbReference type="GO" id="GO:0004722">
    <property type="term" value="F:protein serine/threonine phosphatase activity"/>
    <property type="evidence" value="ECO:0007669"/>
    <property type="project" value="UniProtKB-EC"/>
</dbReference>
<dbReference type="EC" id="3.1.3.16" evidence="1"/>
<dbReference type="SMART" id="SM00156">
    <property type="entry name" value="PP2Ac"/>
    <property type="match status" value="1"/>
</dbReference>
<protein>
    <recommendedName>
        <fullName evidence="1">Serine/threonine-protein phosphatase</fullName>
        <ecNumber evidence="1">3.1.3.16</ecNumber>
    </recommendedName>
</protein>
<dbReference type="GO" id="GO:0005634">
    <property type="term" value="C:nucleus"/>
    <property type="evidence" value="ECO:0007669"/>
    <property type="project" value="TreeGrafter"/>
</dbReference>
<dbReference type="PRINTS" id="PR00114">
    <property type="entry name" value="STPHPHTASE"/>
</dbReference>
<dbReference type="GO" id="GO:0005737">
    <property type="term" value="C:cytoplasm"/>
    <property type="evidence" value="ECO:0007669"/>
    <property type="project" value="TreeGrafter"/>
</dbReference>
<proteinExistence type="inferred from homology"/>
<dbReference type="PANTHER" id="PTHR11668">
    <property type="entry name" value="SERINE/THREONINE PROTEIN PHOSPHATASE"/>
    <property type="match status" value="1"/>
</dbReference>
<dbReference type="InterPro" id="IPR050341">
    <property type="entry name" value="PP1_catalytic_subunit"/>
</dbReference>
<evidence type="ECO:0000256" key="1">
    <source>
        <dbReference type="RuleBase" id="RU004273"/>
    </source>
</evidence>
<dbReference type="InterPro" id="IPR029052">
    <property type="entry name" value="Metallo-depent_PP-like"/>
</dbReference>
<evidence type="ECO:0000259" key="2">
    <source>
        <dbReference type="PROSITE" id="PS00125"/>
    </source>
</evidence>
<dbReference type="InterPro" id="IPR006186">
    <property type="entry name" value="Ser/Thr-sp_prot-phosphatase"/>
</dbReference>
<feature type="non-terminal residue" evidence="3">
    <location>
        <position position="1"/>
    </location>
</feature>
<comment type="caution">
    <text evidence="3">The sequence shown here is derived from an EMBL/GenBank/DDBJ whole genome shotgun (WGS) entry which is preliminary data.</text>
</comment>
<reference evidence="3" key="1">
    <citation type="submission" date="2023-10" db="EMBL/GenBank/DDBJ databases">
        <title>Genome assembly of Pristionchus species.</title>
        <authorList>
            <person name="Yoshida K."/>
            <person name="Sommer R.J."/>
        </authorList>
    </citation>
    <scope>NUCLEOTIDE SEQUENCE</scope>
    <source>
        <strain evidence="3">RS0144</strain>
    </source>
</reference>
<dbReference type="AlphaFoldDB" id="A0AAV5U753"/>
<dbReference type="EMBL" id="BTSX01000005">
    <property type="protein sequence ID" value="GMT01959.1"/>
    <property type="molecule type" value="Genomic_DNA"/>
</dbReference>
<dbReference type="InterPro" id="IPR004843">
    <property type="entry name" value="Calcineurin-like_PHP"/>
</dbReference>
<accession>A0AAV5U753</accession>
<keyword evidence="1" id="KW-0378">Hydrolase</keyword>
<name>A0AAV5U753_9BILA</name>
<comment type="similarity">
    <text evidence="1">Belongs to the PPP phosphatase family.</text>
</comment>
<gene>
    <name evidence="3" type="ORF">PENTCL1PPCAC_24133</name>
</gene>
<dbReference type="Gene3D" id="3.60.21.10">
    <property type="match status" value="1"/>
</dbReference>
<dbReference type="PROSITE" id="PS00125">
    <property type="entry name" value="SER_THR_PHOSPHATASE"/>
    <property type="match status" value="1"/>
</dbReference>
<comment type="catalytic activity">
    <reaction evidence="1">
        <text>O-phospho-L-threonyl-[protein] + H2O = L-threonyl-[protein] + phosphate</text>
        <dbReference type="Rhea" id="RHEA:47004"/>
        <dbReference type="Rhea" id="RHEA-COMP:11060"/>
        <dbReference type="Rhea" id="RHEA-COMP:11605"/>
        <dbReference type="ChEBI" id="CHEBI:15377"/>
        <dbReference type="ChEBI" id="CHEBI:30013"/>
        <dbReference type="ChEBI" id="CHEBI:43474"/>
        <dbReference type="ChEBI" id="CHEBI:61977"/>
        <dbReference type="EC" id="3.1.3.16"/>
    </reaction>
</comment>
<keyword evidence="4" id="KW-1185">Reference proteome</keyword>
<dbReference type="SUPFAM" id="SSF56300">
    <property type="entry name" value="Metallo-dependent phosphatases"/>
    <property type="match status" value="1"/>
</dbReference>
<feature type="domain" description="Serine/threonine specific protein phosphatases" evidence="2">
    <location>
        <begin position="134"/>
        <end position="139"/>
    </location>
</feature>
<dbReference type="Proteomes" id="UP001432027">
    <property type="component" value="Unassembled WGS sequence"/>
</dbReference>
<dbReference type="Pfam" id="PF00149">
    <property type="entry name" value="Metallophos"/>
    <property type="match status" value="1"/>
</dbReference>
<dbReference type="PANTHER" id="PTHR11668:SF477">
    <property type="entry name" value="SERINE_THREONINE-PROTEIN PHOSPHATASE"/>
    <property type="match status" value="1"/>
</dbReference>
<evidence type="ECO:0000313" key="4">
    <source>
        <dbReference type="Proteomes" id="UP001432027"/>
    </source>
</evidence>